<dbReference type="GO" id="GO:0000981">
    <property type="term" value="F:DNA-binding transcription factor activity, RNA polymerase II-specific"/>
    <property type="evidence" value="ECO:0007669"/>
    <property type="project" value="TreeGrafter"/>
</dbReference>
<dbReference type="PANTHER" id="PTHR47657">
    <property type="entry name" value="STEROL REGULATORY ELEMENT-BINDING PROTEIN ECM22"/>
    <property type="match status" value="1"/>
</dbReference>
<evidence type="ECO:0000256" key="1">
    <source>
        <dbReference type="SAM" id="MobiDB-lite"/>
    </source>
</evidence>
<reference evidence="2" key="1">
    <citation type="journal article" date="2023" name="Mol. Phylogenet. Evol.">
        <title>Genome-scale phylogeny and comparative genomics of the fungal order Sordariales.</title>
        <authorList>
            <person name="Hensen N."/>
            <person name="Bonometti L."/>
            <person name="Westerberg I."/>
            <person name="Brannstrom I.O."/>
            <person name="Guillou S."/>
            <person name="Cros-Aarteil S."/>
            <person name="Calhoun S."/>
            <person name="Haridas S."/>
            <person name="Kuo A."/>
            <person name="Mondo S."/>
            <person name="Pangilinan J."/>
            <person name="Riley R."/>
            <person name="LaButti K."/>
            <person name="Andreopoulos B."/>
            <person name="Lipzen A."/>
            <person name="Chen C."/>
            <person name="Yan M."/>
            <person name="Daum C."/>
            <person name="Ng V."/>
            <person name="Clum A."/>
            <person name="Steindorff A."/>
            <person name="Ohm R.A."/>
            <person name="Martin F."/>
            <person name="Silar P."/>
            <person name="Natvig D.O."/>
            <person name="Lalanne C."/>
            <person name="Gautier V."/>
            <person name="Ament-Velasquez S.L."/>
            <person name="Kruys A."/>
            <person name="Hutchinson M.I."/>
            <person name="Powell A.J."/>
            <person name="Barry K."/>
            <person name="Miller A.N."/>
            <person name="Grigoriev I.V."/>
            <person name="Debuchy R."/>
            <person name="Gladieux P."/>
            <person name="Hiltunen Thoren M."/>
            <person name="Johannesson H."/>
        </authorList>
    </citation>
    <scope>NUCLEOTIDE SEQUENCE</scope>
    <source>
        <strain evidence="2">CBS 955.72</strain>
    </source>
</reference>
<protein>
    <submittedName>
        <fullName evidence="2">Uncharacterized protein</fullName>
    </submittedName>
</protein>
<reference evidence="2" key="2">
    <citation type="submission" date="2023-06" db="EMBL/GenBank/DDBJ databases">
        <authorList>
            <consortium name="Lawrence Berkeley National Laboratory"/>
            <person name="Haridas S."/>
            <person name="Hensen N."/>
            <person name="Bonometti L."/>
            <person name="Westerberg I."/>
            <person name="Brannstrom I.O."/>
            <person name="Guillou S."/>
            <person name="Cros-Aarteil S."/>
            <person name="Calhoun S."/>
            <person name="Kuo A."/>
            <person name="Mondo S."/>
            <person name="Pangilinan J."/>
            <person name="Riley R."/>
            <person name="Labutti K."/>
            <person name="Andreopoulos B."/>
            <person name="Lipzen A."/>
            <person name="Chen C."/>
            <person name="Yanf M."/>
            <person name="Daum C."/>
            <person name="Ng V."/>
            <person name="Clum A."/>
            <person name="Steindorff A."/>
            <person name="Ohm R."/>
            <person name="Martin F."/>
            <person name="Silar P."/>
            <person name="Natvig D."/>
            <person name="Lalanne C."/>
            <person name="Gautier V."/>
            <person name="Ament-Velasquez S.L."/>
            <person name="Kruys A."/>
            <person name="Hutchinson M.I."/>
            <person name="Powell A.J."/>
            <person name="Barry K."/>
            <person name="Miller A.N."/>
            <person name="Grigoriev I.V."/>
            <person name="Debuchy R."/>
            <person name="Gladieux P."/>
            <person name="Thoren M.H."/>
            <person name="Johannesson H."/>
        </authorList>
    </citation>
    <scope>NUCLEOTIDE SEQUENCE</scope>
    <source>
        <strain evidence="2">CBS 955.72</strain>
    </source>
</reference>
<name>A0AAJ0MAL1_9PEZI</name>
<gene>
    <name evidence="2" type="ORF">B0T25DRAFT_592322</name>
</gene>
<dbReference type="Proteomes" id="UP001275084">
    <property type="component" value="Unassembled WGS sequence"/>
</dbReference>
<dbReference type="InterPro" id="IPR052400">
    <property type="entry name" value="Zn2-C6_fungal_TF"/>
</dbReference>
<accession>A0AAJ0MAL1</accession>
<feature type="compositionally biased region" description="Basic residues" evidence="1">
    <location>
        <begin position="44"/>
        <end position="56"/>
    </location>
</feature>
<proteinExistence type="predicted"/>
<feature type="region of interest" description="Disordered" evidence="1">
    <location>
        <begin position="1"/>
        <end position="57"/>
    </location>
</feature>
<feature type="compositionally biased region" description="Polar residues" evidence="1">
    <location>
        <begin position="12"/>
        <end position="41"/>
    </location>
</feature>
<dbReference type="AlphaFoldDB" id="A0AAJ0MAL1"/>
<dbReference type="PANTHER" id="PTHR47657:SF7">
    <property type="entry name" value="STEROL REGULATORY ELEMENT-BINDING PROTEIN ECM22"/>
    <property type="match status" value="1"/>
</dbReference>
<comment type="caution">
    <text evidence="2">The sequence shown here is derived from an EMBL/GenBank/DDBJ whole genome shotgun (WGS) entry which is preliminary data.</text>
</comment>
<evidence type="ECO:0000313" key="3">
    <source>
        <dbReference type="Proteomes" id="UP001275084"/>
    </source>
</evidence>
<evidence type="ECO:0000313" key="2">
    <source>
        <dbReference type="EMBL" id="KAK3345949.1"/>
    </source>
</evidence>
<keyword evidence="3" id="KW-1185">Reference proteome</keyword>
<dbReference type="EMBL" id="JAUIQD010000006">
    <property type="protein sequence ID" value="KAK3345949.1"/>
    <property type="molecule type" value="Genomic_DNA"/>
</dbReference>
<organism evidence="2 3">
    <name type="scientific">Lasiosphaeria hispida</name>
    <dbReference type="NCBI Taxonomy" id="260671"/>
    <lineage>
        <taxon>Eukaryota</taxon>
        <taxon>Fungi</taxon>
        <taxon>Dikarya</taxon>
        <taxon>Ascomycota</taxon>
        <taxon>Pezizomycotina</taxon>
        <taxon>Sordariomycetes</taxon>
        <taxon>Sordariomycetidae</taxon>
        <taxon>Sordariales</taxon>
        <taxon>Lasiosphaeriaceae</taxon>
        <taxon>Lasiosphaeria</taxon>
    </lineage>
</organism>
<sequence>MSGGTALPEVAVTNTDLAEQTPESLISTPESVGISSPSSTLPHAPRHARRAHKKSRTGCATCKTRKIKARNPADPTICTFWRETVVSIGLQCPYIMRTILAISALHLAYHRPALRSHYTTHALLLHQTASRAATALITPGIESLTDAVSLFLFSMLTVYFGTSPFPSRGPGLLATYGHAVDELELALVARGEGPRDVLDAMLWLWEVSDSLVPLLRSDPARGLAPAQEAVAIFAHFCILLKHHESHWWLQGWGDHLISRAYDILDAEHRSWIEWPMREIGWMPPLHIMP</sequence>